<dbReference type="Gene3D" id="3.30.200.20">
    <property type="entry name" value="Phosphorylase Kinase, domain 1"/>
    <property type="match status" value="1"/>
</dbReference>
<evidence type="ECO:0000256" key="2">
    <source>
        <dbReference type="SAM" id="Phobius"/>
    </source>
</evidence>
<keyword evidence="2" id="KW-1133">Transmembrane helix</keyword>
<evidence type="ECO:0000313" key="4">
    <source>
        <dbReference type="EMBL" id="SFI50155.1"/>
    </source>
</evidence>
<dbReference type="RefSeq" id="WP_143120828.1">
    <property type="nucleotide sequence ID" value="NZ_FOQY01000003.1"/>
</dbReference>
<evidence type="ECO:0000256" key="1">
    <source>
        <dbReference type="SAM" id="MobiDB-lite"/>
    </source>
</evidence>
<feature type="compositionally biased region" description="Low complexity" evidence="1">
    <location>
        <begin position="186"/>
        <end position="205"/>
    </location>
</feature>
<proteinExistence type="predicted"/>
<sequence length="447" mass="47381">MSDPNLLAGRYRLLERRDRTGTAWRARDELLNRDVTITEVRLPPPGPHRDWLLGQIRAAADLRHPGVATLHDVISAPDRMWLVLESVEGRSLIQTVRSDGPLSSERAAEIGLRVLDALTAAHERGFQLAATPETVLLTSDGRVVLTGVADPVPAGDLRDLGATLFTAIEGRAPDTGSQAVPRMADGTPLAAPAAGPTGSGPLAPLVEGLLSADPAHRPDATSVRLSLERVAPHSTAPHSAASRSRRGPLVIAAAAAAVAAVAAGAFWLWPRPAAPAPTVPVPLPASFAKAPDPCALISREQAAELSLNPLPSKEGPGRCAWKSDDTGQPTNMRYQLWIQTVRFSSGEKAHAGYTRFLKGDGGRTKTSTGLPLILTRPPKALPGIAAEAYAMEATNQLTYYTGVVFRAANLVVAVQYQRGGETDPRGGTREAALRTGRWVLESLSRAR</sequence>
<name>A0A1I3IQ88_9ACTN</name>
<feature type="compositionally biased region" description="Low complexity" evidence="1">
    <location>
        <begin position="232"/>
        <end position="242"/>
    </location>
</feature>
<keyword evidence="2" id="KW-0812">Transmembrane</keyword>
<dbReference type="AlphaFoldDB" id="A0A1I3IQ88"/>
<dbReference type="SMART" id="SM00220">
    <property type="entry name" value="S_TKc"/>
    <property type="match status" value="1"/>
</dbReference>
<gene>
    <name evidence="4" type="ORF">SAMN05216275_103381</name>
</gene>
<evidence type="ECO:0000313" key="5">
    <source>
        <dbReference type="Proteomes" id="UP000199111"/>
    </source>
</evidence>
<dbReference type="InterPro" id="IPR011009">
    <property type="entry name" value="Kinase-like_dom_sf"/>
</dbReference>
<dbReference type="GeneID" id="96297134"/>
<dbReference type="GO" id="GO:0004672">
    <property type="term" value="F:protein kinase activity"/>
    <property type="evidence" value="ECO:0007669"/>
    <property type="project" value="InterPro"/>
</dbReference>
<feature type="region of interest" description="Disordered" evidence="1">
    <location>
        <begin position="173"/>
        <end position="206"/>
    </location>
</feature>
<keyword evidence="4" id="KW-0808">Transferase</keyword>
<feature type="domain" description="Protein kinase" evidence="3">
    <location>
        <begin position="11"/>
        <end position="230"/>
    </location>
</feature>
<reference evidence="5" key="1">
    <citation type="submission" date="2016-10" db="EMBL/GenBank/DDBJ databases">
        <authorList>
            <person name="Varghese N."/>
            <person name="Submissions S."/>
        </authorList>
    </citation>
    <scope>NUCLEOTIDE SEQUENCE [LARGE SCALE GENOMIC DNA]</scope>
    <source>
        <strain evidence="5">CGMCC 4.2126</strain>
    </source>
</reference>
<keyword evidence="2" id="KW-0472">Membrane</keyword>
<dbReference type="GO" id="GO:0005524">
    <property type="term" value="F:ATP binding"/>
    <property type="evidence" value="ECO:0007669"/>
    <property type="project" value="InterPro"/>
</dbReference>
<dbReference type="EMBL" id="FOQY01000003">
    <property type="protein sequence ID" value="SFI50155.1"/>
    <property type="molecule type" value="Genomic_DNA"/>
</dbReference>
<organism evidence="4 5">
    <name type="scientific">Streptosporangium canum</name>
    <dbReference type="NCBI Taxonomy" id="324952"/>
    <lineage>
        <taxon>Bacteria</taxon>
        <taxon>Bacillati</taxon>
        <taxon>Actinomycetota</taxon>
        <taxon>Actinomycetes</taxon>
        <taxon>Streptosporangiales</taxon>
        <taxon>Streptosporangiaceae</taxon>
        <taxon>Streptosporangium</taxon>
    </lineage>
</organism>
<feature type="region of interest" description="Disordered" evidence="1">
    <location>
        <begin position="226"/>
        <end position="245"/>
    </location>
</feature>
<keyword evidence="4" id="KW-0418">Kinase</keyword>
<accession>A0A1I3IQ88</accession>
<dbReference type="Proteomes" id="UP000199111">
    <property type="component" value="Unassembled WGS sequence"/>
</dbReference>
<evidence type="ECO:0000259" key="3">
    <source>
        <dbReference type="SMART" id="SM00220"/>
    </source>
</evidence>
<keyword evidence="5" id="KW-1185">Reference proteome</keyword>
<protein>
    <submittedName>
        <fullName evidence="4">Protein kinase domain-containing protein</fullName>
    </submittedName>
</protein>
<dbReference type="Gene3D" id="1.10.510.10">
    <property type="entry name" value="Transferase(Phosphotransferase) domain 1"/>
    <property type="match status" value="1"/>
</dbReference>
<feature type="transmembrane region" description="Helical" evidence="2">
    <location>
        <begin position="249"/>
        <end position="269"/>
    </location>
</feature>
<dbReference type="SUPFAM" id="SSF56112">
    <property type="entry name" value="Protein kinase-like (PK-like)"/>
    <property type="match status" value="1"/>
</dbReference>
<dbReference type="InterPro" id="IPR000719">
    <property type="entry name" value="Prot_kinase_dom"/>
</dbReference>